<dbReference type="EMBL" id="UFQT01000380">
    <property type="protein sequence ID" value="SSX23759.1"/>
    <property type="molecule type" value="Genomic_DNA"/>
</dbReference>
<dbReference type="EMBL" id="UFQS01000380">
    <property type="protein sequence ID" value="SSX03394.1"/>
    <property type="molecule type" value="Genomic_DNA"/>
</dbReference>
<dbReference type="PROSITE" id="PS51420">
    <property type="entry name" value="RHO"/>
    <property type="match status" value="1"/>
</dbReference>
<dbReference type="SMART" id="SM00174">
    <property type="entry name" value="RHO"/>
    <property type="match status" value="1"/>
</dbReference>
<reference evidence="5" key="2">
    <citation type="submission" date="2018-07" db="EMBL/GenBank/DDBJ databases">
        <authorList>
            <person name="Quirk P.G."/>
            <person name="Krulwich T.A."/>
        </authorList>
    </citation>
    <scope>NUCLEOTIDE SEQUENCE</scope>
</reference>
<dbReference type="Gene3D" id="3.40.50.300">
    <property type="entry name" value="P-loop containing nucleotide triphosphate hydrolases"/>
    <property type="match status" value="1"/>
</dbReference>
<dbReference type="CDD" id="cd00154">
    <property type="entry name" value="Rab"/>
    <property type="match status" value="1"/>
</dbReference>
<evidence type="ECO:0000313" key="5">
    <source>
        <dbReference type="EMBL" id="SSX23759.1"/>
    </source>
</evidence>
<dbReference type="InterPro" id="IPR027417">
    <property type="entry name" value="P-loop_NTPase"/>
</dbReference>
<evidence type="ECO:0000256" key="3">
    <source>
        <dbReference type="ARBA" id="ARBA00023134"/>
    </source>
</evidence>
<dbReference type="SUPFAM" id="SSF52540">
    <property type="entry name" value="P-loop containing nucleoside triphosphate hydrolases"/>
    <property type="match status" value="1"/>
</dbReference>
<dbReference type="PROSITE" id="PS51421">
    <property type="entry name" value="RAS"/>
    <property type="match status" value="1"/>
</dbReference>
<dbReference type="InterPro" id="IPR001806">
    <property type="entry name" value="Small_GTPase"/>
</dbReference>
<evidence type="ECO:0000256" key="2">
    <source>
        <dbReference type="ARBA" id="ARBA00022741"/>
    </source>
</evidence>
<proteinExistence type="inferred from homology"/>
<dbReference type="OMA" id="CIDIWDT"/>
<keyword evidence="3" id="KW-0342">GTP-binding</keyword>
<dbReference type="PROSITE" id="PS51419">
    <property type="entry name" value="RAB"/>
    <property type="match status" value="1"/>
</dbReference>
<dbReference type="InterPro" id="IPR005225">
    <property type="entry name" value="Small_GTP-bd"/>
</dbReference>
<dbReference type="SMART" id="SM00176">
    <property type="entry name" value="RAN"/>
    <property type="match status" value="1"/>
</dbReference>
<reference evidence="4" key="1">
    <citation type="submission" date="2018-04" db="EMBL/GenBank/DDBJ databases">
        <authorList>
            <person name="Go L.Y."/>
            <person name="Mitchell J.A."/>
        </authorList>
    </citation>
    <scope>NUCLEOTIDE SEQUENCE</scope>
    <source>
        <tissue evidence="4">Whole organism</tissue>
    </source>
</reference>
<dbReference type="VEuPathDB" id="VectorBase:CSON009567"/>
<dbReference type="PANTHER" id="PTHR47981:SF20">
    <property type="entry name" value="RAS-RELATED PROTEIN RAB-7A"/>
    <property type="match status" value="1"/>
</dbReference>
<gene>
    <name evidence="5" type="primary">CSON009567</name>
</gene>
<dbReference type="SMART" id="SM00175">
    <property type="entry name" value="RAB"/>
    <property type="match status" value="1"/>
</dbReference>
<dbReference type="NCBIfam" id="TIGR00231">
    <property type="entry name" value="small_GTP"/>
    <property type="match status" value="1"/>
</dbReference>
<dbReference type="GO" id="GO:0003924">
    <property type="term" value="F:GTPase activity"/>
    <property type="evidence" value="ECO:0007669"/>
    <property type="project" value="InterPro"/>
</dbReference>
<protein>
    <submittedName>
        <fullName evidence="5">CSON009567 protein</fullName>
    </submittedName>
</protein>
<dbReference type="AlphaFoldDB" id="A0A336M494"/>
<evidence type="ECO:0000313" key="4">
    <source>
        <dbReference type="EMBL" id="SSX03394.1"/>
    </source>
</evidence>
<comment type="similarity">
    <text evidence="1">Belongs to the small GTPase superfamily. Rab family.</text>
</comment>
<sequence>MSNKLSLKVLVLGDVAVGKSSLANRYVNQTFSFEYKVTIGADFFLKQLQIGDNSITLQIWDTAGQERYDSFNRPFYRGADCALIVYDITDPRTFANLDKWFENLIENVQNTHSIDRRIIPIAIVGNRLDLHKLREVEYSKAELWCKRKQINYFEVSAKTGENVDAVFDYLVEECLSLDRQLNKIPDFNIRYDNAVKLGKKRKLTSTCC</sequence>
<dbReference type="Pfam" id="PF00071">
    <property type="entry name" value="Ras"/>
    <property type="match status" value="1"/>
</dbReference>
<name>A0A336M494_CULSO</name>
<dbReference type="SMART" id="SM00173">
    <property type="entry name" value="RAS"/>
    <property type="match status" value="1"/>
</dbReference>
<accession>A0A336M494</accession>
<dbReference type="GO" id="GO:0005525">
    <property type="term" value="F:GTP binding"/>
    <property type="evidence" value="ECO:0007669"/>
    <property type="project" value="UniProtKB-KW"/>
</dbReference>
<organism evidence="5">
    <name type="scientific">Culicoides sonorensis</name>
    <name type="common">Biting midge</name>
    <dbReference type="NCBI Taxonomy" id="179676"/>
    <lineage>
        <taxon>Eukaryota</taxon>
        <taxon>Metazoa</taxon>
        <taxon>Ecdysozoa</taxon>
        <taxon>Arthropoda</taxon>
        <taxon>Hexapoda</taxon>
        <taxon>Insecta</taxon>
        <taxon>Pterygota</taxon>
        <taxon>Neoptera</taxon>
        <taxon>Endopterygota</taxon>
        <taxon>Diptera</taxon>
        <taxon>Nematocera</taxon>
        <taxon>Chironomoidea</taxon>
        <taxon>Ceratopogonidae</taxon>
        <taxon>Ceratopogoninae</taxon>
        <taxon>Culicoides</taxon>
        <taxon>Monoculicoides</taxon>
    </lineage>
</organism>
<keyword evidence="2" id="KW-0547">Nucleotide-binding</keyword>
<dbReference type="FunFam" id="3.40.50.300:FF:001204">
    <property type="entry name" value="Small GTP-binding protein, putative"/>
    <property type="match status" value="1"/>
</dbReference>
<dbReference type="PANTHER" id="PTHR47981">
    <property type="entry name" value="RAB FAMILY"/>
    <property type="match status" value="1"/>
</dbReference>
<dbReference type="PRINTS" id="PR00449">
    <property type="entry name" value="RASTRNSFRMNG"/>
</dbReference>
<evidence type="ECO:0000256" key="1">
    <source>
        <dbReference type="ARBA" id="ARBA00006270"/>
    </source>
</evidence>